<dbReference type="CDD" id="cd19543">
    <property type="entry name" value="DCL_NRPS"/>
    <property type="match status" value="1"/>
</dbReference>
<feature type="domain" description="Carrier" evidence="5">
    <location>
        <begin position="1006"/>
        <end position="1081"/>
    </location>
</feature>
<sequence>MQPVDKRKNIENIYPLSPMQQGMLFHTLLTPQAGVYVPQVCLYLEGKLDINALKTAWNQVVINHPALRTAFYWEQRDKPFQVVFRQVEIPWKILDWQTISDAEQQVELEIFLESDRTFSFDIKQPPLLRLTLIQLSATKYILIWTQHHLILDGWSSALVIKEVFQNYYNSPSYYPNSRPYGDYIAWLQQQDKIAAKTFWQKQLAGFTTPTVIQRFAQRENKNLTPQEQTRSLTPNQTTGLQQWAKEQQLTLNTLLQGAFALLLSRYCNTTDVVFGATSSGRPATLAGVESMVGLFINTLPVRVQVSPTDDLVEWLQKLQAQQAEALEYEYTSLLEIQEWSELTPGTSLFDSILVFENYPVDTSGISQNQDLRIIDIQSLEWTSFPLTMLVSVGNQLSLKVKYDRNRFTDNAITQLLEHFCNLLLGMSQPGQTIGNLPLLTQQEYETIHKWNQTEAYYPLECIHQQFDIQVERTPDDVAVVFEEQQLTYRELNQRANQLAHYLQTWGVQPETPVGIYIERSLEMVIGILGILKAGGCYVPLDPAYPASRLTYIINETQVPVVLTQESLLEKLLGFTSSQASSKVLNKTLCLCLDTDWQEITQKPDNNPITNVNHEDAIYIIYTSGSTGTPKGVINTHRGVSNRLYWMQQQYGLERGEVVLQKTPFSFDVSVWEFFWTLLNGGRLVMSKPGGHQDPNYLLEIIAQHKITTLHFVPTMLGVFLEAPNLNERCHSLKRVICSGEALSIEIQNRFFQHLDAELHNLYGPTEAAIDVTYWQCQPTDNLHTVPIGRPIANTQIYLLNDYLQPVPLGIPGEIYIGGVGVARGYWKRPDLTTERFVGGLGTGDWGLGTGEKNNPTLNSQLSTQHSALSTLYKTGDLARYLPDGNLEYLGRLDNQVKIRGLRIELGEIEAVINQHPDVQQAVVILDSKQADNQRLGAYVVQKSTSLESPDFTSELEKLLASQLPEYMLPSVFVMLSELPLLPNGKINRQALPTPETVRHANQSYIAPRNSTETIIANILADVLRLERMGVDENFFELGGNSLSAIRVTSRLREAFQLDLPLHSVFEKPTIAGLAERIMILQQSIQQMQTTPSEQSGRKEISL</sequence>
<dbReference type="InterPro" id="IPR023213">
    <property type="entry name" value="CAT-like_dom_sf"/>
</dbReference>
<dbReference type="GO" id="GO:0031177">
    <property type="term" value="F:phosphopantetheine binding"/>
    <property type="evidence" value="ECO:0007669"/>
    <property type="project" value="InterPro"/>
</dbReference>
<proteinExistence type="inferred from homology"/>
<dbReference type="Gene3D" id="1.10.1200.10">
    <property type="entry name" value="ACP-like"/>
    <property type="match status" value="1"/>
</dbReference>
<dbReference type="AlphaFoldDB" id="A0A1Z4KHB0"/>
<comment type="cofactor">
    <cofactor evidence="1">
        <name>pantetheine 4'-phosphate</name>
        <dbReference type="ChEBI" id="CHEBI:47942"/>
    </cofactor>
</comment>
<keyword evidence="4" id="KW-0597">Phosphoprotein</keyword>
<dbReference type="PROSITE" id="PS50075">
    <property type="entry name" value="CARRIER"/>
    <property type="match status" value="1"/>
</dbReference>
<dbReference type="Gene3D" id="3.40.50.980">
    <property type="match status" value="2"/>
</dbReference>
<dbReference type="PANTHER" id="PTHR45527:SF1">
    <property type="entry name" value="FATTY ACID SYNTHASE"/>
    <property type="match status" value="1"/>
</dbReference>
<dbReference type="InterPro" id="IPR009081">
    <property type="entry name" value="PP-bd_ACP"/>
</dbReference>
<protein>
    <submittedName>
        <fullName evidence="6">Microcystin synthetase B</fullName>
    </submittedName>
</protein>
<dbReference type="CDD" id="cd17646">
    <property type="entry name" value="A_NRPS_AB3403-like"/>
    <property type="match status" value="1"/>
</dbReference>
<dbReference type="InterPro" id="IPR001242">
    <property type="entry name" value="Condensation_dom"/>
</dbReference>
<dbReference type="Pfam" id="PF00550">
    <property type="entry name" value="PP-binding"/>
    <property type="match status" value="1"/>
</dbReference>
<dbReference type="Pfam" id="PF00668">
    <property type="entry name" value="Condensation"/>
    <property type="match status" value="1"/>
</dbReference>
<dbReference type="FunFam" id="3.40.50.980:FF:000002">
    <property type="entry name" value="Enterobactin synthetase component F"/>
    <property type="match status" value="1"/>
</dbReference>
<evidence type="ECO:0000259" key="5">
    <source>
        <dbReference type="PROSITE" id="PS50075"/>
    </source>
</evidence>
<dbReference type="FunFam" id="3.40.50.12780:FF:000012">
    <property type="entry name" value="Non-ribosomal peptide synthetase"/>
    <property type="match status" value="1"/>
</dbReference>
<evidence type="ECO:0000256" key="3">
    <source>
        <dbReference type="ARBA" id="ARBA00022450"/>
    </source>
</evidence>
<dbReference type="Gene3D" id="2.30.38.10">
    <property type="entry name" value="Luciferase, Domain 3"/>
    <property type="match status" value="1"/>
</dbReference>
<dbReference type="Gene3D" id="3.30.559.30">
    <property type="entry name" value="Nonribosomal peptide synthetase, condensation domain"/>
    <property type="match status" value="1"/>
</dbReference>
<keyword evidence="3" id="KW-0596">Phosphopantetheine</keyword>
<organism evidence="6 7">
    <name type="scientific">Trichormus variabilis NIES-23</name>
    <dbReference type="NCBI Taxonomy" id="1973479"/>
    <lineage>
        <taxon>Bacteria</taxon>
        <taxon>Bacillati</taxon>
        <taxon>Cyanobacteriota</taxon>
        <taxon>Cyanophyceae</taxon>
        <taxon>Nostocales</taxon>
        <taxon>Nostocaceae</taxon>
        <taxon>Trichormus</taxon>
    </lineage>
</organism>
<dbReference type="SMART" id="SM00823">
    <property type="entry name" value="PKS_PP"/>
    <property type="match status" value="1"/>
</dbReference>
<dbReference type="Gene3D" id="3.30.559.10">
    <property type="entry name" value="Chloramphenicol acetyltransferase-like domain"/>
    <property type="match status" value="1"/>
</dbReference>
<evidence type="ECO:0000313" key="7">
    <source>
        <dbReference type="Proteomes" id="UP000217507"/>
    </source>
</evidence>
<dbReference type="GO" id="GO:0008610">
    <property type="term" value="P:lipid biosynthetic process"/>
    <property type="evidence" value="ECO:0007669"/>
    <property type="project" value="UniProtKB-ARBA"/>
</dbReference>
<comment type="similarity">
    <text evidence="2">Belongs to the ATP-dependent AMP-binding enzyme family.</text>
</comment>
<dbReference type="FunFam" id="3.30.300.30:FF:000010">
    <property type="entry name" value="Enterobactin synthetase component F"/>
    <property type="match status" value="1"/>
</dbReference>
<dbReference type="SUPFAM" id="SSF52777">
    <property type="entry name" value="CoA-dependent acyltransferases"/>
    <property type="match status" value="2"/>
</dbReference>
<dbReference type="PIRSF" id="PIRSF001617">
    <property type="entry name" value="Alpha-AR"/>
    <property type="match status" value="1"/>
</dbReference>
<gene>
    <name evidence="6" type="ORF">NIES23_10470</name>
</gene>
<evidence type="ECO:0000256" key="2">
    <source>
        <dbReference type="ARBA" id="ARBA00006432"/>
    </source>
</evidence>
<dbReference type="GO" id="GO:0043041">
    <property type="term" value="P:amino acid activation for nonribosomal peptide biosynthetic process"/>
    <property type="evidence" value="ECO:0007669"/>
    <property type="project" value="TreeGrafter"/>
</dbReference>
<evidence type="ECO:0000256" key="1">
    <source>
        <dbReference type="ARBA" id="ARBA00001957"/>
    </source>
</evidence>
<dbReference type="InterPro" id="IPR045851">
    <property type="entry name" value="AMP-bd_C_sf"/>
</dbReference>
<dbReference type="Gene3D" id="3.30.300.30">
    <property type="match status" value="1"/>
</dbReference>
<dbReference type="FunFam" id="3.40.50.980:FF:000001">
    <property type="entry name" value="Non-ribosomal peptide synthetase"/>
    <property type="match status" value="1"/>
</dbReference>
<dbReference type="PROSITE" id="PS00012">
    <property type="entry name" value="PHOSPHOPANTETHEINE"/>
    <property type="match status" value="1"/>
</dbReference>
<name>A0A1Z4KHB0_ANAVA</name>
<dbReference type="NCBIfam" id="TIGR01733">
    <property type="entry name" value="AA-adenyl-dom"/>
    <property type="match status" value="1"/>
</dbReference>
<dbReference type="EMBL" id="AP018216">
    <property type="protein sequence ID" value="BAY68263.1"/>
    <property type="molecule type" value="Genomic_DNA"/>
</dbReference>
<dbReference type="PROSITE" id="PS00455">
    <property type="entry name" value="AMP_BINDING"/>
    <property type="match status" value="1"/>
</dbReference>
<dbReference type="GO" id="GO:0044550">
    <property type="term" value="P:secondary metabolite biosynthetic process"/>
    <property type="evidence" value="ECO:0007669"/>
    <property type="project" value="UniProtKB-ARBA"/>
</dbReference>
<dbReference type="InterPro" id="IPR010071">
    <property type="entry name" value="AA_adenyl_dom"/>
</dbReference>
<evidence type="ECO:0000256" key="4">
    <source>
        <dbReference type="ARBA" id="ARBA00022553"/>
    </source>
</evidence>
<dbReference type="PANTHER" id="PTHR45527">
    <property type="entry name" value="NONRIBOSOMAL PEPTIDE SYNTHETASE"/>
    <property type="match status" value="1"/>
</dbReference>
<dbReference type="GO" id="GO:0003824">
    <property type="term" value="F:catalytic activity"/>
    <property type="evidence" value="ECO:0007669"/>
    <property type="project" value="InterPro"/>
</dbReference>
<accession>A0A1Z4KHB0</accession>
<dbReference type="FunFam" id="1.10.1200.10:FF:000005">
    <property type="entry name" value="Nonribosomal peptide synthetase 1"/>
    <property type="match status" value="1"/>
</dbReference>
<dbReference type="InterPro" id="IPR020845">
    <property type="entry name" value="AMP-binding_CS"/>
</dbReference>
<dbReference type="Pfam" id="PF13193">
    <property type="entry name" value="AMP-binding_C"/>
    <property type="match status" value="1"/>
</dbReference>
<evidence type="ECO:0000313" key="6">
    <source>
        <dbReference type="EMBL" id="BAY68263.1"/>
    </source>
</evidence>
<dbReference type="InterPro" id="IPR036736">
    <property type="entry name" value="ACP-like_sf"/>
</dbReference>
<reference evidence="6 7" key="1">
    <citation type="submission" date="2017-06" db="EMBL/GenBank/DDBJ databases">
        <title>Genome sequencing of cyanobaciteial culture collection at National Institute for Environmental Studies (NIES).</title>
        <authorList>
            <person name="Hirose Y."/>
            <person name="Shimura Y."/>
            <person name="Fujisawa T."/>
            <person name="Nakamura Y."/>
            <person name="Kawachi M."/>
        </authorList>
    </citation>
    <scope>NUCLEOTIDE SEQUENCE [LARGE SCALE GENOMIC DNA]</scope>
    <source>
        <strain evidence="6 7">NIES-23</strain>
    </source>
</reference>
<dbReference type="Pfam" id="PF00501">
    <property type="entry name" value="AMP-binding"/>
    <property type="match status" value="1"/>
</dbReference>
<dbReference type="InterPro" id="IPR020806">
    <property type="entry name" value="PKS_PP-bd"/>
</dbReference>
<dbReference type="InterPro" id="IPR025110">
    <property type="entry name" value="AMP-bd_C"/>
</dbReference>
<dbReference type="SUPFAM" id="SSF47336">
    <property type="entry name" value="ACP-like"/>
    <property type="match status" value="1"/>
</dbReference>
<dbReference type="InterPro" id="IPR000873">
    <property type="entry name" value="AMP-dep_synth/lig_dom"/>
</dbReference>
<dbReference type="Proteomes" id="UP000217507">
    <property type="component" value="Chromosome"/>
</dbReference>
<dbReference type="SUPFAM" id="SSF56801">
    <property type="entry name" value="Acetyl-CoA synthetase-like"/>
    <property type="match status" value="1"/>
</dbReference>
<dbReference type="GO" id="GO:0005737">
    <property type="term" value="C:cytoplasm"/>
    <property type="evidence" value="ECO:0007669"/>
    <property type="project" value="TreeGrafter"/>
</dbReference>
<dbReference type="InterPro" id="IPR006162">
    <property type="entry name" value="Ppantetheine_attach_site"/>
</dbReference>